<dbReference type="Pfam" id="PF10649">
    <property type="entry name" value="DUF2478"/>
    <property type="match status" value="1"/>
</dbReference>
<gene>
    <name evidence="3" type="ordered locus">amb0152</name>
</gene>
<accession>Q2WB19</accession>
<evidence type="ECO:0000313" key="3">
    <source>
        <dbReference type="EMBL" id="BAE48956.1"/>
    </source>
</evidence>
<sequence length="435" mass="45274">MIYMLPALKTSLGVGQDIGKRLRSAPMVSAPQSSQPAIGAVIYPPGKPPEALLAEFAAQLAARGFRLGGLLQDTLRDETGRKTDMTVTEIDTGRKLSIGQSLGKASKACILDSQALAEASGSVRRAIESHADLLFINKFSKSEMEGEGLAGDMLAAVAEGVPVLTAVPGVLIEEWTEFTGGQTELIAPSLAALWRWWGPGRLYADLANGVEDCAVKRVVVGLNWTMVETATGVGLAQTPERGTPGCNAAPDAGRRGQAGLKALAGLVHSANAFDQALGMAACNAHYNRYDLELPGGNGLESFGVKGGGTVVIGAFPGIAERLPGAKIVDRKPGPGQYPEQAAEWLLPAAEAVIITASTLANRSAPHLLHLARFARVALVGPGAPLTERLLSYGVEVSSGLIAQDPDGLARAVAEGGGAKDLKRFSRQATLRRPAP</sequence>
<feature type="domain" description="DUF4213" evidence="2">
    <location>
        <begin position="203"/>
        <end position="285"/>
    </location>
</feature>
<dbReference type="STRING" id="342108.amb0152"/>
<dbReference type="InterPro" id="IPR025251">
    <property type="entry name" value="DUF4213"/>
</dbReference>
<dbReference type="Pfam" id="PF13938">
    <property type="entry name" value="DUF4213"/>
    <property type="match status" value="1"/>
</dbReference>
<dbReference type="KEGG" id="mag:amb0152"/>
<dbReference type="InterPro" id="IPR018912">
    <property type="entry name" value="DUF2478"/>
</dbReference>
<feature type="domain" description="Putative heavy-metal chelation" evidence="1">
    <location>
        <begin position="305"/>
        <end position="429"/>
    </location>
</feature>
<evidence type="ECO:0000259" key="2">
    <source>
        <dbReference type="Pfam" id="PF13938"/>
    </source>
</evidence>
<protein>
    <submittedName>
        <fullName evidence="3">Uncharacterized conserved protein</fullName>
    </submittedName>
</protein>
<dbReference type="InterPro" id="IPR007161">
    <property type="entry name" value="DUF364"/>
</dbReference>
<keyword evidence="4" id="KW-1185">Reference proteome</keyword>
<dbReference type="Proteomes" id="UP000007058">
    <property type="component" value="Chromosome"/>
</dbReference>
<dbReference type="HOGENOM" id="CLU_666737_0_0_5"/>
<name>Q2WB19_PARM1</name>
<dbReference type="SUPFAM" id="SSF159713">
    <property type="entry name" value="Dhaf3308-like"/>
    <property type="match status" value="1"/>
</dbReference>
<dbReference type="Gene3D" id="3.30.390.100">
    <property type="match status" value="1"/>
</dbReference>
<dbReference type="Gene3D" id="3.40.50.11590">
    <property type="match status" value="1"/>
</dbReference>
<organism evidence="3 4">
    <name type="scientific">Paramagnetospirillum magneticum (strain ATCC 700264 / AMB-1)</name>
    <name type="common">Magnetospirillum magneticum</name>
    <dbReference type="NCBI Taxonomy" id="342108"/>
    <lineage>
        <taxon>Bacteria</taxon>
        <taxon>Pseudomonadati</taxon>
        <taxon>Pseudomonadota</taxon>
        <taxon>Alphaproteobacteria</taxon>
        <taxon>Rhodospirillales</taxon>
        <taxon>Magnetospirillaceae</taxon>
        <taxon>Paramagnetospirillum</taxon>
    </lineage>
</organism>
<evidence type="ECO:0000259" key="1">
    <source>
        <dbReference type="Pfam" id="PF04016"/>
    </source>
</evidence>
<evidence type="ECO:0000313" key="4">
    <source>
        <dbReference type="Proteomes" id="UP000007058"/>
    </source>
</evidence>
<reference evidence="3 4" key="1">
    <citation type="journal article" date="2005" name="DNA Res.">
        <title>Complete genome sequence of the facultative anaerobic magnetotactic bacterium Magnetospirillum sp. strain AMB-1.</title>
        <authorList>
            <person name="Matsunaga T."/>
            <person name="Okamura Y."/>
            <person name="Fukuda Y."/>
            <person name="Wahyudi A.T."/>
            <person name="Murase Y."/>
            <person name="Takeyama H."/>
        </authorList>
    </citation>
    <scope>NUCLEOTIDE SEQUENCE [LARGE SCALE GENOMIC DNA]</scope>
    <source>
        <strain evidence="4">ATCC 700264 / AMB-1</strain>
    </source>
</reference>
<dbReference type="Pfam" id="PF04016">
    <property type="entry name" value="DUF364"/>
    <property type="match status" value="1"/>
</dbReference>
<dbReference type="AlphaFoldDB" id="Q2WB19"/>
<dbReference type="EMBL" id="AP007255">
    <property type="protein sequence ID" value="BAE48956.1"/>
    <property type="molecule type" value="Genomic_DNA"/>
</dbReference>
<proteinExistence type="predicted"/>